<proteinExistence type="predicted"/>
<dbReference type="InterPro" id="IPR051531">
    <property type="entry name" value="N-acetyltransferase"/>
</dbReference>
<dbReference type="Pfam" id="PF13302">
    <property type="entry name" value="Acetyltransf_3"/>
    <property type="match status" value="1"/>
</dbReference>
<sequence>MAVVSTLRQTERMIVCPTLETDRLVMRPFRDDDVDDYFAVLDSPEVRRSLHLSESLDRSDAWQQMAWFMGQWVLRGTGQWALEERSTGVFLGRAGLHRPERPDWPGVEVGWTLHPDHWGRGYATEAGAEAIRYAFEELDLDRIYSCILPDNDPSQAVARRLGMELLEERTMAFFPSAPHGIWSRAR</sequence>
<reference evidence="2" key="1">
    <citation type="submission" date="2018-05" db="EMBL/GenBank/DDBJ databases">
        <authorList>
            <person name="Lanie J.A."/>
            <person name="Ng W.-L."/>
            <person name="Kazmierczak K.M."/>
            <person name="Andrzejewski T.M."/>
            <person name="Davidsen T.M."/>
            <person name="Wayne K.J."/>
            <person name="Tettelin H."/>
            <person name="Glass J.I."/>
            <person name="Rusch D."/>
            <person name="Podicherti R."/>
            <person name="Tsui H.-C.T."/>
            <person name="Winkler M.E."/>
        </authorList>
    </citation>
    <scope>NUCLEOTIDE SEQUENCE</scope>
</reference>
<name>A0A381PIJ1_9ZZZZ</name>
<dbReference type="InterPro" id="IPR016181">
    <property type="entry name" value="Acyl_CoA_acyltransferase"/>
</dbReference>
<dbReference type="Gene3D" id="3.40.630.30">
    <property type="match status" value="1"/>
</dbReference>
<protein>
    <recommendedName>
        <fullName evidence="1">N-acetyltransferase domain-containing protein</fullName>
    </recommendedName>
</protein>
<gene>
    <name evidence="2" type="ORF">METZ01_LOCUS18763</name>
</gene>
<evidence type="ECO:0000313" key="2">
    <source>
        <dbReference type="EMBL" id="SUZ65909.1"/>
    </source>
</evidence>
<dbReference type="GO" id="GO:0016747">
    <property type="term" value="F:acyltransferase activity, transferring groups other than amino-acyl groups"/>
    <property type="evidence" value="ECO:0007669"/>
    <property type="project" value="InterPro"/>
</dbReference>
<dbReference type="PROSITE" id="PS51186">
    <property type="entry name" value="GNAT"/>
    <property type="match status" value="1"/>
</dbReference>
<dbReference type="AlphaFoldDB" id="A0A381PIJ1"/>
<organism evidence="2">
    <name type="scientific">marine metagenome</name>
    <dbReference type="NCBI Taxonomy" id="408172"/>
    <lineage>
        <taxon>unclassified sequences</taxon>
        <taxon>metagenomes</taxon>
        <taxon>ecological metagenomes</taxon>
    </lineage>
</organism>
<feature type="domain" description="N-acetyltransferase" evidence="1">
    <location>
        <begin position="24"/>
        <end position="186"/>
    </location>
</feature>
<dbReference type="PANTHER" id="PTHR43792">
    <property type="entry name" value="GNAT FAMILY, PUTATIVE (AFU_ORTHOLOGUE AFUA_3G00765)-RELATED-RELATED"/>
    <property type="match status" value="1"/>
</dbReference>
<dbReference type="EMBL" id="UINC01000972">
    <property type="protein sequence ID" value="SUZ65909.1"/>
    <property type="molecule type" value="Genomic_DNA"/>
</dbReference>
<accession>A0A381PIJ1</accession>
<dbReference type="PANTHER" id="PTHR43792:SF1">
    <property type="entry name" value="N-ACETYLTRANSFERASE DOMAIN-CONTAINING PROTEIN"/>
    <property type="match status" value="1"/>
</dbReference>
<dbReference type="InterPro" id="IPR000182">
    <property type="entry name" value="GNAT_dom"/>
</dbReference>
<evidence type="ECO:0000259" key="1">
    <source>
        <dbReference type="PROSITE" id="PS51186"/>
    </source>
</evidence>
<dbReference type="SUPFAM" id="SSF55729">
    <property type="entry name" value="Acyl-CoA N-acyltransferases (Nat)"/>
    <property type="match status" value="1"/>
</dbReference>